<dbReference type="EC" id="3.1.6.1" evidence="7"/>
<dbReference type="InterPro" id="IPR017850">
    <property type="entry name" value="Alkaline_phosphatase_core_sf"/>
</dbReference>
<dbReference type="EMBL" id="CP017641">
    <property type="protein sequence ID" value="APZ93906.1"/>
    <property type="molecule type" value="Genomic_DNA"/>
</dbReference>
<dbReference type="InterPro" id="IPR024607">
    <property type="entry name" value="Sulfatase_CS"/>
</dbReference>
<comment type="similarity">
    <text evidence="1">Belongs to the sulfatase family.</text>
</comment>
<dbReference type="OrthoDB" id="9783154at2"/>
<evidence type="ECO:0000313" key="8">
    <source>
        <dbReference type="Proteomes" id="UP000187735"/>
    </source>
</evidence>
<accession>A0A1P8WIM8</accession>
<dbReference type="PANTHER" id="PTHR42693">
    <property type="entry name" value="ARYLSULFATASE FAMILY MEMBER"/>
    <property type="match status" value="1"/>
</dbReference>
<reference evidence="7 8" key="1">
    <citation type="journal article" date="2016" name="Front. Microbiol.">
        <title>Fuerstia marisgermanicae gen. nov., sp. nov., an Unusual Member of the Phylum Planctomycetes from the German Wadden Sea.</title>
        <authorList>
            <person name="Kohn T."/>
            <person name="Heuer A."/>
            <person name="Jogler M."/>
            <person name="Vollmers J."/>
            <person name="Boedeker C."/>
            <person name="Bunk B."/>
            <person name="Rast P."/>
            <person name="Borchert D."/>
            <person name="Glockner I."/>
            <person name="Freese H.M."/>
            <person name="Klenk H.P."/>
            <person name="Overmann J."/>
            <person name="Kaster A.K."/>
            <person name="Rohde M."/>
            <person name="Wiegand S."/>
            <person name="Jogler C."/>
        </authorList>
    </citation>
    <scope>NUCLEOTIDE SEQUENCE [LARGE SCALE GENOMIC DNA]</scope>
    <source>
        <strain evidence="7 8">NH11</strain>
    </source>
</reference>
<evidence type="ECO:0000256" key="1">
    <source>
        <dbReference type="ARBA" id="ARBA00008779"/>
    </source>
</evidence>
<dbReference type="Proteomes" id="UP000187735">
    <property type="component" value="Chromosome"/>
</dbReference>
<evidence type="ECO:0000256" key="5">
    <source>
        <dbReference type="SAM" id="SignalP"/>
    </source>
</evidence>
<keyword evidence="3 7" id="KW-0378">Hydrolase</keyword>
<dbReference type="PROSITE" id="PS00149">
    <property type="entry name" value="SULFATASE_2"/>
    <property type="match status" value="1"/>
</dbReference>
<evidence type="ECO:0000256" key="4">
    <source>
        <dbReference type="ARBA" id="ARBA00022837"/>
    </source>
</evidence>
<dbReference type="InterPro" id="IPR000917">
    <property type="entry name" value="Sulfatase_N"/>
</dbReference>
<dbReference type="InterPro" id="IPR050738">
    <property type="entry name" value="Sulfatase"/>
</dbReference>
<keyword evidence="4" id="KW-0106">Calcium</keyword>
<evidence type="ECO:0000313" key="7">
    <source>
        <dbReference type="EMBL" id="APZ93906.1"/>
    </source>
</evidence>
<dbReference type="Pfam" id="PF00884">
    <property type="entry name" value="Sulfatase"/>
    <property type="match status" value="1"/>
</dbReference>
<dbReference type="SUPFAM" id="SSF53649">
    <property type="entry name" value="Alkaline phosphatase-like"/>
    <property type="match status" value="1"/>
</dbReference>
<evidence type="ECO:0000259" key="6">
    <source>
        <dbReference type="Pfam" id="PF00884"/>
    </source>
</evidence>
<proteinExistence type="inferred from homology"/>
<dbReference type="GO" id="GO:0004065">
    <property type="term" value="F:arylsulfatase activity"/>
    <property type="evidence" value="ECO:0007669"/>
    <property type="project" value="UniProtKB-EC"/>
</dbReference>
<dbReference type="Gene3D" id="3.30.1120.10">
    <property type="match status" value="1"/>
</dbReference>
<feature type="chain" id="PRO_5012953042" evidence="5">
    <location>
        <begin position="23"/>
        <end position="719"/>
    </location>
</feature>
<dbReference type="AlphaFoldDB" id="A0A1P8WIM8"/>
<evidence type="ECO:0000256" key="3">
    <source>
        <dbReference type="ARBA" id="ARBA00022801"/>
    </source>
</evidence>
<name>A0A1P8WIM8_9PLAN</name>
<organism evidence="7 8">
    <name type="scientific">Fuerstiella marisgermanici</name>
    <dbReference type="NCBI Taxonomy" id="1891926"/>
    <lineage>
        <taxon>Bacteria</taxon>
        <taxon>Pseudomonadati</taxon>
        <taxon>Planctomycetota</taxon>
        <taxon>Planctomycetia</taxon>
        <taxon>Planctomycetales</taxon>
        <taxon>Planctomycetaceae</taxon>
        <taxon>Fuerstiella</taxon>
    </lineage>
</organism>
<keyword evidence="2" id="KW-0479">Metal-binding</keyword>
<keyword evidence="5" id="KW-0732">Signal</keyword>
<dbReference type="GO" id="GO:0046872">
    <property type="term" value="F:metal ion binding"/>
    <property type="evidence" value="ECO:0007669"/>
    <property type="project" value="UniProtKB-KW"/>
</dbReference>
<dbReference type="STRING" id="1891926.Fuma_03524"/>
<keyword evidence="8" id="KW-1185">Reference proteome</keyword>
<dbReference type="CDD" id="cd16025">
    <property type="entry name" value="PAS_like"/>
    <property type="match status" value="1"/>
</dbReference>
<gene>
    <name evidence="7" type="primary">atsA_19</name>
    <name evidence="7" type="ORF">Fuma_03524</name>
</gene>
<dbReference type="PANTHER" id="PTHR42693:SF53">
    <property type="entry name" value="ENDO-4-O-SULFATASE"/>
    <property type="match status" value="1"/>
</dbReference>
<feature type="signal peptide" evidence="5">
    <location>
        <begin position="1"/>
        <end position="22"/>
    </location>
</feature>
<evidence type="ECO:0000256" key="2">
    <source>
        <dbReference type="ARBA" id="ARBA00022723"/>
    </source>
</evidence>
<dbReference type="RefSeq" id="WP_077025295.1">
    <property type="nucleotide sequence ID" value="NZ_CP017641.1"/>
</dbReference>
<feature type="domain" description="Sulfatase N-terminal" evidence="6">
    <location>
        <begin position="26"/>
        <end position="453"/>
    </location>
</feature>
<protein>
    <submittedName>
        <fullName evidence="7">Arylsulfatase</fullName>
        <ecNumber evidence="7">3.1.6.1</ecNumber>
    </submittedName>
</protein>
<sequence length="719" mass="80065" precursor="true">MLSSNHALLLLCAWSISALAQAADRPNIIVILSDDMGYSDIGCYGGEISTPVLDGLADNGLRFTQFYNTARCCPTRASLLTGLYPHQAGIGHMMSDSGHDGYRGELNRNCLTLAEVLKTAGYGTYMSGKWHVTTDVRPDGQKLNWPRQRGFDRFYGTIHGAGSFYDPNSLTRDNTQISPINDPEYQPDTYYYTDAISDHAVRYVREHQQNQPDKPFFMYVAYTAAHWPMHALPEDIKKYKGKYDEGYAALRESRLQKMKELGVVPADIELSPQAEDWDKVQHRDWELRCMEVYAAMIDRMDQGIGKIVNSLKETDALDNTLVLFLQDNGGCAEGLGRRAKKGLEQRPLKPDAAMTKEELQFDMIPKKTRDGWPLIQGPGAMPGPADTYIAYGKGWANVSNTPFREYKHWVHEGGISTPLIAHWPRGIKRHGELEHQPGHLVDIMATCVDLAGATYPNQFSGKPITPLEGRSLKPTFVGEEIEREAIFWEHEGNRAVRVGDWKLVAKGNDGPWELYNVADDRAELNDLAASEPARVRTLAAMWHKYAERAMVLPLIPYYGMTHTTKLSKKKRFQLAADADLPREKSPMLDGKAFRFTVKLSKVGQQGVLLAQGGSAAGFALYQQNGRLWFALRKSGKLFTLDGDAPSAPCLLTAEIQKDGAVKVRADDTELLSGKINGVLDTMPIDGLQVGRDLRGKVGEYAGDFPYDGTIDEVVLTISR</sequence>
<dbReference type="KEGG" id="fmr:Fuma_03524"/>
<dbReference type="Gene3D" id="3.40.720.10">
    <property type="entry name" value="Alkaline Phosphatase, subunit A"/>
    <property type="match status" value="1"/>
</dbReference>